<keyword evidence="16" id="KW-1185">Reference proteome</keyword>
<feature type="active site" description="Proton donor" evidence="12">
    <location>
        <position position="74"/>
    </location>
</feature>
<keyword evidence="5" id="KW-0378">Hydrolase</keyword>
<comment type="cofactor">
    <cofactor evidence="1 13">
        <name>Zn(2+)</name>
        <dbReference type="ChEBI" id="CHEBI:29105"/>
    </cofactor>
</comment>
<dbReference type="PROSITE" id="PS51747">
    <property type="entry name" value="CYT_DCMP_DEAMINASES_2"/>
    <property type="match status" value="1"/>
</dbReference>
<dbReference type="OrthoDB" id="6710946at2759"/>
<dbReference type="InterPro" id="IPR016192">
    <property type="entry name" value="APOBEC/CMP_deaminase_Zn-bd"/>
</dbReference>
<name>A0A9P1IKT6_9PELO</name>
<dbReference type="PANTHER" id="PTHR11086:SF18">
    <property type="entry name" value="DEOXYCYTIDYLATE DEAMINASE"/>
    <property type="match status" value="1"/>
</dbReference>
<proteinExistence type="inferred from homology"/>
<dbReference type="FunFam" id="3.40.140.10:FF:000021">
    <property type="entry name" value="Deoxycytidylate deaminase"/>
    <property type="match status" value="1"/>
</dbReference>
<evidence type="ECO:0000256" key="8">
    <source>
        <dbReference type="ARBA" id="ARBA00038938"/>
    </source>
</evidence>
<dbReference type="PIRSF" id="PIRSF006019">
    <property type="entry name" value="dCMP_deaminase"/>
    <property type="match status" value="1"/>
</dbReference>
<accession>A0A9P1IKT6</accession>
<evidence type="ECO:0000256" key="13">
    <source>
        <dbReference type="PIRSR" id="PIRSR006019-2"/>
    </source>
</evidence>
<keyword evidence="4" id="KW-0545">Nucleotide biosynthesis</keyword>
<dbReference type="CDD" id="cd01286">
    <property type="entry name" value="deoxycytidylate_deaminase"/>
    <property type="match status" value="1"/>
</dbReference>
<evidence type="ECO:0000256" key="1">
    <source>
        <dbReference type="ARBA" id="ARBA00001947"/>
    </source>
</evidence>
<evidence type="ECO:0000256" key="3">
    <source>
        <dbReference type="ARBA" id="ARBA00022723"/>
    </source>
</evidence>
<dbReference type="InterPro" id="IPR002125">
    <property type="entry name" value="CMP_dCMP_dom"/>
</dbReference>
<evidence type="ECO:0000256" key="7">
    <source>
        <dbReference type="ARBA" id="ARBA00037036"/>
    </source>
</evidence>
<comment type="catalytic activity">
    <reaction evidence="10">
        <text>dCMP + H2O + H(+) = dUMP + NH4(+)</text>
        <dbReference type="Rhea" id="RHEA:22924"/>
        <dbReference type="ChEBI" id="CHEBI:15377"/>
        <dbReference type="ChEBI" id="CHEBI:15378"/>
        <dbReference type="ChEBI" id="CHEBI:28938"/>
        <dbReference type="ChEBI" id="CHEBI:57566"/>
        <dbReference type="ChEBI" id="CHEBI:246422"/>
        <dbReference type="EC" id="3.5.4.12"/>
    </reaction>
</comment>
<dbReference type="Gene3D" id="3.40.140.10">
    <property type="entry name" value="Cytidine Deaminase, domain 2"/>
    <property type="match status" value="1"/>
</dbReference>
<keyword evidence="3 13" id="KW-0479">Metal-binding</keyword>
<dbReference type="GO" id="GO:0006220">
    <property type="term" value="P:pyrimidine nucleotide metabolic process"/>
    <property type="evidence" value="ECO:0007669"/>
    <property type="project" value="InterPro"/>
</dbReference>
<evidence type="ECO:0000256" key="6">
    <source>
        <dbReference type="ARBA" id="ARBA00022833"/>
    </source>
</evidence>
<feature type="binding site" evidence="13">
    <location>
        <position position="98"/>
    </location>
    <ligand>
        <name>Zn(2+)</name>
        <dbReference type="ChEBI" id="CHEBI:29105"/>
        <note>catalytic</note>
    </ligand>
</feature>
<dbReference type="SUPFAM" id="SSF53927">
    <property type="entry name" value="Cytidine deaminase-like"/>
    <property type="match status" value="1"/>
</dbReference>
<reference evidence="15" key="1">
    <citation type="submission" date="2022-11" db="EMBL/GenBank/DDBJ databases">
        <authorList>
            <person name="Kikuchi T."/>
        </authorList>
    </citation>
    <scope>NUCLEOTIDE SEQUENCE</scope>
    <source>
        <strain evidence="15">PS1010</strain>
    </source>
</reference>
<evidence type="ECO:0000256" key="4">
    <source>
        <dbReference type="ARBA" id="ARBA00022727"/>
    </source>
</evidence>
<evidence type="ECO:0000256" key="11">
    <source>
        <dbReference type="ARBA" id="ARBA00071625"/>
    </source>
</evidence>
<dbReference type="InterPro" id="IPR016193">
    <property type="entry name" value="Cytidine_deaminase-like"/>
</dbReference>
<feature type="binding site" evidence="13">
    <location>
        <position position="72"/>
    </location>
    <ligand>
        <name>Zn(2+)</name>
        <dbReference type="ChEBI" id="CHEBI:29105"/>
        <note>catalytic</note>
    </ligand>
</feature>
<protein>
    <recommendedName>
        <fullName evidence="11">Probable deoxycytidylate deaminase</fullName>
        <ecNumber evidence="8">3.5.4.12</ecNumber>
    </recommendedName>
    <alternativeName>
        <fullName evidence="9">dCMP deaminase</fullName>
    </alternativeName>
</protein>
<comment type="caution">
    <text evidence="15">The sequence shown here is derived from an EMBL/GenBank/DDBJ whole genome shotgun (WGS) entry which is preliminary data.</text>
</comment>
<evidence type="ECO:0000256" key="12">
    <source>
        <dbReference type="PIRSR" id="PIRSR006019-1"/>
    </source>
</evidence>
<dbReference type="PANTHER" id="PTHR11086">
    <property type="entry name" value="DEOXYCYTIDYLATE DEAMINASE-RELATED"/>
    <property type="match status" value="1"/>
</dbReference>
<dbReference type="InterPro" id="IPR016473">
    <property type="entry name" value="dCMP_deaminase"/>
</dbReference>
<evidence type="ECO:0000256" key="5">
    <source>
        <dbReference type="ARBA" id="ARBA00022801"/>
    </source>
</evidence>
<dbReference type="AlphaFoldDB" id="A0A9P1IKT6"/>
<dbReference type="InterPro" id="IPR015517">
    <property type="entry name" value="dCMP_deaminase-rel"/>
</dbReference>
<evidence type="ECO:0000256" key="10">
    <source>
        <dbReference type="ARBA" id="ARBA00052978"/>
    </source>
</evidence>
<dbReference type="PROSITE" id="PS00903">
    <property type="entry name" value="CYT_DCMP_DEAMINASES_1"/>
    <property type="match status" value="1"/>
</dbReference>
<dbReference type="GO" id="GO:0005737">
    <property type="term" value="C:cytoplasm"/>
    <property type="evidence" value="ECO:0007669"/>
    <property type="project" value="TreeGrafter"/>
</dbReference>
<feature type="binding site" evidence="13">
    <location>
        <position position="101"/>
    </location>
    <ligand>
        <name>Zn(2+)</name>
        <dbReference type="ChEBI" id="CHEBI:29105"/>
        <note>catalytic</note>
    </ligand>
</feature>
<evidence type="ECO:0000313" key="15">
    <source>
        <dbReference type="EMBL" id="CAI5446703.1"/>
    </source>
</evidence>
<keyword evidence="6 13" id="KW-0862">Zinc</keyword>
<dbReference type="InterPro" id="IPR035105">
    <property type="entry name" value="Deoxycytidylate_deaminase_dom"/>
</dbReference>
<gene>
    <name evidence="15" type="ORF">CAMP_LOCUS9340</name>
</gene>
<evidence type="ECO:0000313" key="16">
    <source>
        <dbReference type="Proteomes" id="UP001152747"/>
    </source>
</evidence>
<evidence type="ECO:0000256" key="2">
    <source>
        <dbReference type="ARBA" id="ARBA00006576"/>
    </source>
</evidence>
<evidence type="ECO:0000259" key="14">
    <source>
        <dbReference type="PROSITE" id="PS51747"/>
    </source>
</evidence>
<dbReference type="Proteomes" id="UP001152747">
    <property type="component" value="Unassembled WGS sequence"/>
</dbReference>
<dbReference type="GO" id="GO:0009165">
    <property type="term" value="P:nucleotide biosynthetic process"/>
    <property type="evidence" value="ECO:0007669"/>
    <property type="project" value="UniProtKB-KW"/>
</dbReference>
<sequence length="152" mass="17875">MDAKKHQHFMKLALMTAQRSKDPCTQVGCVIVDEEDQIVSTGYNGFPIGVDDDTFRWDKEDPDDCKHLYVVHAEMNAITNKRRDTLHNCTLYVTLFPCNECTKLIIQSRVKRIFYIDDRDSISYEVSRKMLRFVGIPFEKCELPERRFEFDV</sequence>
<organism evidence="15 16">
    <name type="scientific">Caenorhabditis angaria</name>
    <dbReference type="NCBI Taxonomy" id="860376"/>
    <lineage>
        <taxon>Eukaryota</taxon>
        <taxon>Metazoa</taxon>
        <taxon>Ecdysozoa</taxon>
        <taxon>Nematoda</taxon>
        <taxon>Chromadorea</taxon>
        <taxon>Rhabditida</taxon>
        <taxon>Rhabditina</taxon>
        <taxon>Rhabditomorpha</taxon>
        <taxon>Rhabditoidea</taxon>
        <taxon>Rhabditidae</taxon>
        <taxon>Peloderinae</taxon>
        <taxon>Caenorhabditis</taxon>
    </lineage>
</organism>
<comment type="function">
    <text evidence="7">Supplies the nucleotide substrate for thymidylate synthetase.</text>
</comment>
<dbReference type="EC" id="3.5.4.12" evidence="8"/>
<dbReference type="GO" id="GO:0008270">
    <property type="term" value="F:zinc ion binding"/>
    <property type="evidence" value="ECO:0007669"/>
    <property type="project" value="InterPro"/>
</dbReference>
<evidence type="ECO:0000256" key="9">
    <source>
        <dbReference type="ARBA" id="ARBA00041763"/>
    </source>
</evidence>
<comment type="similarity">
    <text evidence="2">Belongs to the cytidine and deoxycytidylate deaminase family.</text>
</comment>
<dbReference type="EMBL" id="CANHGI010000003">
    <property type="protein sequence ID" value="CAI5446703.1"/>
    <property type="molecule type" value="Genomic_DNA"/>
</dbReference>
<dbReference type="Pfam" id="PF00383">
    <property type="entry name" value="dCMP_cyt_deam_1"/>
    <property type="match status" value="1"/>
</dbReference>
<dbReference type="GO" id="GO:0004132">
    <property type="term" value="F:dCMP deaminase activity"/>
    <property type="evidence" value="ECO:0007669"/>
    <property type="project" value="UniProtKB-EC"/>
</dbReference>
<feature type="domain" description="CMP/dCMP-type deaminase" evidence="14">
    <location>
        <begin position="4"/>
        <end position="138"/>
    </location>
</feature>